<accession>A0A1B8QL01</accession>
<feature type="coiled-coil region" evidence="1">
    <location>
        <begin position="64"/>
        <end position="91"/>
    </location>
</feature>
<proteinExistence type="predicted"/>
<dbReference type="EMBL" id="LZNA01000007">
    <property type="protein sequence ID" value="OBX84252.1"/>
    <property type="molecule type" value="Genomic_DNA"/>
</dbReference>
<comment type="caution">
    <text evidence="2">The sequence shown here is derived from an EMBL/GenBank/DDBJ whole genome shotgun (WGS) entry which is preliminary data.</text>
</comment>
<organism evidence="2 3">
    <name type="scientific">Faucicola atlantae</name>
    <dbReference type="NCBI Taxonomy" id="34059"/>
    <lineage>
        <taxon>Bacteria</taxon>
        <taxon>Pseudomonadati</taxon>
        <taxon>Pseudomonadota</taxon>
        <taxon>Gammaproteobacteria</taxon>
        <taxon>Moraxellales</taxon>
        <taxon>Moraxellaceae</taxon>
        <taxon>Faucicola</taxon>
    </lineage>
</organism>
<dbReference type="Proteomes" id="UP000092616">
    <property type="component" value="Unassembled WGS sequence"/>
</dbReference>
<reference evidence="2 3" key="1">
    <citation type="submission" date="2016-06" db="EMBL/GenBank/DDBJ databases">
        <title>Draft genome of Moraxella atlantae CCUG 59586.</title>
        <authorList>
            <person name="Salva-Serra F."/>
            <person name="Engstrom-Jakobsson H."/>
            <person name="Thorell K."/>
            <person name="Gonzales-Siles L."/>
            <person name="Karlsson R."/>
            <person name="Boulund F."/>
            <person name="Engstrand L."/>
            <person name="Kristiansson E."/>
            <person name="Moore E."/>
        </authorList>
    </citation>
    <scope>NUCLEOTIDE SEQUENCE [LARGE SCALE GENOMIC DNA]</scope>
    <source>
        <strain evidence="2 3">CCUG 59586</strain>
    </source>
</reference>
<keyword evidence="3" id="KW-1185">Reference proteome</keyword>
<evidence type="ECO:0000313" key="2">
    <source>
        <dbReference type="EMBL" id="OBX84252.1"/>
    </source>
</evidence>
<protein>
    <submittedName>
        <fullName evidence="2">Uncharacterized protein</fullName>
    </submittedName>
</protein>
<keyword evidence="1" id="KW-0175">Coiled coil</keyword>
<dbReference type="AlphaFoldDB" id="A0A1B8QL01"/>
<evidence type="ECO:0000256" key="1">
    <source>
        <dbReference type="SAM" id="Coils"/>
    </source>
</evidence>
<feature type="coiled-coil region" evidence="1">
    <location>
        <begin position="3"/>
        <end position="30"/>
    </location>
</feature>
<evidence type="ECO:0000313" key="3">
    <source>
        <dbReference type="Proteomes" id="UP000092616"/>
    </source>
</evidence>
<dbReference type="RefSeq" id="WP_067334487.1">
    <property type="nucleotide sequence ID" value="NZ_LZNA01000007.1"/>
</dbReference>
<name>A0A1B8QL01_9GAMM</name>
<gene>
    <name evidence="2" type="ORF">A9306_03695</name>
</gene>
<sequence>MKNELTKSENDLLERLVREFEAKVAKSKRLADEQLLMLTLTQKSVLSDADVKKLKLLLEFEQSKIRIREKKKQAKQVLKNHESEKKEIIENRYKRFGLVTIESLKKLPIQKATMSLSDFLQLVLSDENLNKKDKEWLSNFLVEPDVIVEKIYKDEANAVNRLDTNSLNTELPVNENLS</sequence>